<comment type="caution">
    <text evidence="8">The sequence shown here is derived from an EMBL/GenBank/DDBJ whole genome shotgun (WGS) entry which is preliminary data.</text>
</comment>
<name>A0A9D9HQW8_9SPIR</name>
<comment type="function">
    <text evidence="6">Catalyzes the 2'-O-methylation of the ribose of cytidine 1402 (C1402) in 16S rRNA.</text>
</comment>
<reference evidence="8" key="1">
    <citation type="submission" date="2020-10" db="EMBL/GenBank/DDBJ databases">
        <authorList>
            <person name="Gilroy R."/>
        </authorList>
    </citation>
    <scope>NUCLEOTIDE SEQUENCE</scope>
    <source>
        <strain evidence="8">10532</strain>
    </source>
</reference>
<dbReference type="SUPFAM" id="SSF53790">
    <property type="entry name" value="Tetrapyrrole methylase"/>
    <property type="match status" value="1"/>
</dbReference>
<accession>A0A9D9HQW8</accession>
<dbReference type="PANTHER" id="PTHR46111">
    <property type="entry name" value="RIBOSOMAL RNA SMALL SUBUNIT METHYLTRANSFERASE I"/>
    <property type="match status" value="1"/>
</dbReference>
<evidence type="ECO:0000313" key="9">
    <source>
        <dbReference type="Proteomes" id="UP000823638"/>
    </source>
</evidence>
<evidence type="ECO:0000256" key="5">
    <source>
        <dbReference type="ARBA" id="ARBA00022691"/>
    </source>
</evidence>
<organism evidence="8 9">
    <name type="scientific">Candidatus Gallitreponema excrementavium</name>
    <dbReference type="NCBI Taxonomy" id="2840840"/>
    <lineage>
        <taxon>Bacteria</taxon>
        <taxon>Pseudomonadati</taxon>
        <taxon>Spirochaetota</taxon>
        <taxon>Spirochaetia</taxon>
        <taxon>Spirochaetales</taxon>
        <taxon>Candidatus Gallitreponema</taxon>
    </lineage>
</organism>
<dbReference type="PANTHER" id="PTHR46111:SF1">
    <property type="entry name" value="RIBOSOMAL RNA SMALL SUBUNIT METHYLTRANSFERASE I"/>
    <property type="match status" value="1"/>
</dbReference>
<evidence type="ECO:0000256" key="3">
    <source>
        <dbReference type="ARBA" id="ARBA00022603"/>
    </source>
</evidence>
<dbReference type="AlphaFoldDB" id="A0A9D9HQW8"/>
<dbReference type="EMBL" id="JADIMM010000094">
    <property type="protein sequence ID" value="MBO8458214.1"/>
    <property type="molecule type" value="Genomic_DNA"/>
</dbReference>
<feature type="domain" description="Tetrapyrrole methylase" evidence="7">
    <location>
        <begin position="3"/>
        <end position="202"/>
    </location>
</feature>
<dbReference type="InterPro" id="IPR000878">
    <property type="entry name" value="4pyrrol_Mease"/>
</dbReference>
<reference evidence="8" key="2">
    <citation type="journal article" date="2021" name="PeerJ">
        <title>Extensive microbial diversity within the chicken gut microbiome revealed by metagenomics and culture.</title>
        <authorList>
            <person name="Gilroy R."/>
            <person name="Ravi A."/>
            <person name="Getino M."/>
            <person name="Pursley I."/>
            <person name="Horton D.L."/>
            <person name="Alikhan N.F."/>
            <person name="Baker D."/>
            <person name="Gharbi K."/>
            <person name="Hall N."/>
            <person name="Watson M."/>
            <person name="Adriaenssens E.M."/>
            <person name="Foster-Nyarko E."/>
            <person name="Jarju S."/>
            <person name="Secka A."/>
            <person name="Antonio M."/>
            <person name="Oren A."/>
            <person name="Chaudhuri R.R."/>
            <person name="La Ragione R."/>
            <person name="Hildebrand F."/>
            <person name="Pallen M.J."/>
        </authorList>
    </citation>
    <scope>NUCLEOTIDE SEQUENCE</scope>
    <source>
        <strain evidence="8">10532</strain>
    </source>
</reference>
<dbReference type="Gene3D" id="3.30.950.10">
    <property type="entry name" value="Methyltransferase, Cobalt-precorrin-4 Transmethylase, Domain 2"/>
    <property type="match status" value="1"/>
</dbReference>
<evidence type="ECO:0000256" key="2">
    <source>
        <dbReference type="ARBA" id="ARBA00022552"/>
    </source>
</evidence>
<dbReference type="Gene3D" id="3.40.1010.10">
    <property type="entry name" value="Cobalt-precorrin-4 Transmethylase, Domain 1"/>
    <property type="match status" value="1"/>
</dbReference>
<evidence type="ECO:0000256" key="1">
    <source>
        <dbReference type="ARBA" id="ARBA00022490"/>
    </source>
</evidence>
<dbReference type="InterPro" id="IPR035996">
    <property type="entry name" value="4pyrrol_Methylase_sf"/>
</dbReference>
<proteinExistence type="inferred from homology"/>
<dbReference type="PROSITE" id="PS01296">
    <property type="entry name" value="RSMI"/>
    <property type="match status" value="1"/>
</dbReference>
<dbReference type="InterPro" id="IPR014776">
    <property type="entry name" value="4pyrrole_Mease_sub2"/>
</dbReference>
<dbReference type="HAMAP" id="MF_01877">
    <property type="entry name" value="16SrRNA_methyltr_I"/>
    <property type="match status" value="1"/>
</dbReference>
<dbReference type="InterPro" id="IPR018063">
    <property type="entry name" value="SAM_MeTrfase_RsmI_CS"/>
</dbReference>
<comment type="subcellular location">
    <subcellularLocation>
        <location evidence="6">Cytoplasm</location>
    </subcellularLocation>
</comment>
<protein>
    <recommendedName>
        <fullName evidence="6">Ribosomal RNA small subunit methyltransferase I</fullName>
        <ecNumber evidence="6">2.1.1.198</ecNumber>
    </recommendedName>
    <alternativeName>
        <fullName evidence="6">16S rRNA 2'-O-ribose C1402 methyltransferase</fullName>
    </alternativeName>
    <alternativeName>
        <fullName evidence="6">rRNA (cytidine-2'-O-)-methyltransferase RsmI</fullName>
    </alternativeName>
</protein>
<dbReference type="Proteomes" id="UP000823638">
    <property type="component" value="Unassembled WGS sequence"/>
</dbReference>
<evidence type="ECO:0000256" key="6">
    <source>
        <dbReference type="HAMAP-Rule" id="MF_01877"/>
    </source>
</evidence>
<gene>
    <name evidence="6 8" type="primary">rsmI</name>
    <name evidence="8" type="ORF">IAA81_08335</name>
</gene>
<evidence type="ECO:0000259" key="7">
    <source>
        <dbReference type="Pfam" id="PF00590"/>
    </source>
</evidence>
<dbReference type="InterPro" id="IPR008189">
    <property type="entry name" value="rRNA_ssu_MeTfrase_I"/>
</dbReference>
<keyword evidence="1 6" id="KW-0963">Cytoplasm</keyword>
<comment type="catalytic activity">
    <reaction evidence="6">
        <text>cytidine(1402) in 16S rRNA + S-adenosyl-L-methionine = 2'-O-methylcytidine(1402) in 16S rRNA + S-adenosyl-L-homocysteine + H(+)</text>
        <dbReference type="Rhea" id="RHEA:42924"/>
        <dbReference type="Rhea" id="RHEA-COMP:10285"/>
        <dbReference type="Rhea" id="RHEA-COMP:10286"/>
        <dbReference type="ChEBI" id="CHEBI:15378"/>
        <dbReference type="ChEBI" id="CHEBI:57856"/>
        <dbReference type="ChEBI" id="CHEBI:59789"/>
        <dbReference type="ChEBI" id="CHEBI:74495"/>
        <dbReference type="ChEBI" id="CHEBI:82748"/>
        <dbReference type="EC" id="2.1.1.198"/>
    </reaction>
</comment>
<dbReference type="EC" id="2.1.1.198" evidence="6"/>
<dbReference type="Pfam" id="PF00590">
    <property type="entry name" value="TP_methylase"/>
    <property type="match status" value="1"/>
</dbReference>
<keyword evidence="3 6" id="KW-0489">Methyltransferase</keyword>
<keyword evidence="5 6" id="KW-0949">S-adenosyl-L-methionine</keyword>
<keyword evidence="4 6" id="KW-0808">Transferase</keyword>
<dbReference type="GO" id="GO:0070677">
    <property type="term" value="F:rRNA (cytosine-2'-O-)-methyltransferase activity"/>
    <property type="evidence" value="ECO:0007669"/>
    <property type="project" value="UniProtKB-UniRule"/>
</dbReference>
<evidence type="ECO:0000313" key="8">
    <source>
        <dbReference type="EMBL" id="MBO8458214.1"/>
    </source>
</evidence>
<dbReference type="InterPro" id="IPR014777">
    <property type="entry name" value="4pyrrole_Mease_sub1"/>
</dbReference>
<keyword evidence="2 6" id="KW-0698">rRNA processing</keyword>
<sequence>MSTLFIVATPIGNLGDISERALDTFRNVDVIAAEDTRHTLQLLNRFGIKKHLISCRARNEEEGARQVISVLDKGQNVAYASDAGTPALSDPGAVLVRMARDSGHIISPIPGPSAFAALLSVAGGYDKSVVFEGFLPQRPGKRRTRIAELMGSGSGVVFYESPYRIVKLLGDVADIDCDRYVVVGREMTKIHEEFLTGRVSDILQELNNRSKILGEFAVYVSGNKKLKVLSEDDDI</sequence>
<dbReference type="PIRSF" id="PIRSF005917">
    <property type="entry name" value="MTase_YraL"/>
    <property type="match status" value="1"/>
</dbReference>
<dbReference type="GO" id="GO:0005737">
    <property type="term" value="C:cytoplasm"/>
    <property type="evidence" value="ECO:0007669"/>
    <property type="project" value="UniProtKB-SubCell"/>
</dbReference>
<dbReference type="NCBIfam" id="TIGR00096">
    <property type="entry name" value="16S rRNA (cytidine(1402)-2'-O)-methyltransferase"/>
    <property type="match status" value="1"/>
</dbReference>
<evidence type="ECO:0000256" key="4">
    <source>
        <dbReference type="ARBA" id="ARBA00022679"/>
    </source>
</evidence>
<comment type="similarity">
    <text evidence="6">Belongs to the methyltransferase superfamily. RsmI family.</text>
</comment>
<dbReference type="CDD" id="cd11648">
    <property type="entry name" value="RsmI"/>
    <property type="match status" value="1"/>
</dbReference>